<proteinExistence type="predicted"/>
<dbReference type="InterPro" id="IPR008937">
    <property type="entry name" value="Ras-like_GEF"/>
</dbReference>
<sequence>MATLFPNSSHAVPSAMISIVAVPSVQGLNLAQEAQQNSRLVRMFVQHVKKKQRVKVMEYWIETARECFNIGNFNSLMAIIAGLNMSPISRLKKTVSNSTQRVYHKK</sequence>
<dbReference type="InterPro" id="IPR023578">
    <property type="entry name" value="Ras_GEF_dom_sf"/>
</dbReference>
<dbReference type="PROSITE" id="PS50009">
    <property type="entry name" value="RASGEF_CAT"/>
    <property type="match status" value="1"/>
</dbReference>
<dbReference type="Pfam" id="PF00617">
    <property type="entry name" value="RasGEF"/>
    <property type="match status" value="1"/>
</dbReference>
<dbReference type="GO" id="GO:0005085">
    <property type="term" value="F:guanyl-nucleotide exchange factor activity"/>
    <property type="evidence" value="ECO:0007669"/>
    <property type="project" value="UniProtKB-KW"/>
</dbReference>
<dbReference type="Gene3D" id="1.10.840.10">
    <property type="entry name" value="Ras guanine-nucleotide exchange factors catalytic domain"/>
    <property type="match status" value="1"/>
</dbReference>
<dbReference type="PANTHER" id="PTHR23113:SF356">
    <property type="entry name" value="FI05912P-RELATED"/>
    <property type="match status" value="1"/>
</dbReference>
<evidence type="ECO:0000256" key="2">
    <source>
        <dbReference type="PROSITE-ProRule" id="PRU00168"/>
    </source>
</evidence>
<dbReference type="InterPro" id="IPR036964">
    <property type="entry name" value="RASGEF_cat_dom_sf"/>
</dbReference>
<organism evidence="4">
    <name type="scientific">Timema tahoe</name>
    <dbReference type="NCBI Taxonomy" id="61484"/>
    <lineage>
        <taxon>Eukaryota</taxon>
        <taxon>Metazoa</taxon>
        <taxon>Ecdysozoa</taxon>
        <taxon>Arthropoda</taxon>
        <taxon>Hexapoda</taxon>
        <taxon>Insecta</taxon>
        <taxon>Pterygota</taxon>
        <taxon>Neoptera</taxon>
        <taxon>Polyneoptera</taxon>
        <taxon>Phasmatodea</taxon>
        <taxon>Timematodea</taxon>
        <taxon>Timematoidea</taxon>
        <taxon>Timematidae</taxon>
        <taxon>Timema</taxon>
    </lineage>
</organism>
<evidence type="ECO:0000313" key="4">
    <source>
        <dbReference type="EMBL" id="CAD7456533.1"/>
    </source>
</evidence>
<keyword evidence="1 2" id="KW-0344">Guanine-nucleotide releasing factor</keyword>
<dbReference type="GO" id="GO:0005886">
    <property type="term" value="C:plasma membrane"/>
    <property type="evidence" value="ECO:0007669"/>
    <property type="project" value="TreeGrafter"/>
</dbReference>
<dbReference type="SUPFAM" id="SSF48366">
    <property type="entry name" value="Ras GEF"/>
    <property type="match status" value="1"/>
</dbReference>
<dbReference type="EMBL" id="OE001320">
    <property type="protein sequence ID" value="CAD7456533.1"/>
    <property type="molecule type" value="Genomic_DNA"/>
</dbReference>
<reference evidence="4" key="1">
    <citation type="submission" date="2020-11" db="EMBL/GenBank/DDBJ databases">
        <authorList>
            <person name="Tran Van P."/>
        </authorList>
    </citation>
    <scope>NUCLEOTIDE SEQUENCE</scope>
</reference>
<accession>A0A7R9ICS1</accession>
<evidence type="ECO:0000256" key="1">
    <source>
        <dbReference type="ARBA" id="ARBA00022658"/>
    </source>
</evidence>
<dbReference type="PANTHER" id="PTHR23113">
    <property type="entry name" value="GUANINE NUCLEOTIDE EXCHANGE FACTOR"/>
    <property type="match status" value="1"/>
</dbReference>
<protein>
    <recommendedName>
        <fullName evidence="3">Ras-GEF domain-containing protein</fullName>
    </recommendedName>
</protein>
<feature type="domain" description="Ras-GEF" evidence="3">
    <location>
        <begin position="1"/>
        <end position="106"/>
    </location>
</feature>
<dbReference type="GO" id="GO:0007265">
    <property type="term" value="P:Ras protein signal transduction"/>
    <property type="evidence" value="ECO:0007669"/>
    <property type="project" value="TreeGrafter"/>
</dbReference>
<name>A0A7R9ICS1_9NEOP</name>
<dbReference type="AlphaFoldDB" id="A0A7R9ICS1"/>
<evidence type="ECO:0000259" key="3">
    <source>
        <dbReference type="PROSITE" id="PS50009"/>
    </source>
</evidence>
<gene>
    <name evidence="4" type="ORF">TTEB3V08_LOCUS4560</name>
</gene>
<dbReference type="InterPro" id="IPR001895">
    <property type="entry name" value="RASGEF_cat_dom"/>
</dbReference>